<accession>A0A3D8PRN6</accession>
<dbReference type="EMBL" id="PIOD01000009">
    <property type="protein sequence ID" value="RDW18796.1"/>
    <property type="molecule type" value="Genomic_DNA"/>
</dbReference>
<organism evidence="1 2">
    <name type="scientific">Oceanobacillus chungangensis</name>
    <dbReference type="NCBI Taxonomy" id="1229152"/>
    <lineage>
        <taxon>Bacteria</taxon>
        <taxon>Bacillati</taxon>
        <taxon>Bacillota</taxon>
        <taxon>Bacilli</taxon>
        <taxon>Bacillales</taxon>
        <taxon>Bacillaceae</taxon>
        <taxon>Oceanobacillus</taxon>
    </lineage>
</organism>
<evidence type="ECO:0000313" key="1">
    <source>
        <dbReference type="EMBL" id="RDW18796.1"/>
    </source>
</evidence>
<sequence length="88" mass="10681">MNEMKRNPERIKVILNLLQGIWESYPDMRLFQLMDLLKHEYSSKNNGFGKRKGFEIDFKGHKLPISYIDLFYLEDKDFEEFLQSFIEN</sequence>
<proteinExistence type="predicted"/>
<dbReference type="AlphaFoldDB" id="A0A3D8PRN6"/>
<evidence type="ECO:0000313" key="2">
    <source>
        <dbReference type="Proteomes" id="UP000256520"/>
    </source>
</evidence>
<gene>
    <name evidence="1" type="ORF">CWR45_09385</name>
</gene>
<dbReference type="Proteomes" id="UP000256520">
    <property type="component" value="Unassembled WGS sequence"/>
</dbReference>
<reference evidence="2" key="1">
    <citation type="submission" date="2017-11" db="EMBL/GenBank/DDBJ databases">
        <authorList>
            <person name="Zhu W."/>
        </authorList>
    </citation>
    <scope>NUCLEOTIDE SEQUENCE [LARGE SCALE GENOMIC DNA]</scope>
    <source>
        <strain evidence="2">CAU 1051</strain>
    </source>
</reference>
<keyword evidence="2" id="KW-1185">Reference proteome</keyword>
<comment type="caution">
    <text evidence="1">The sequence shown here is derived from an EMBL/GenBank/DDBJ whole genome shotgun (WGS) entry which is preliminary data.</text>
</comment>
<dbReference type="OrthoDB" id="2622961at2"/>
<dbReference type="RefSeq" id="WP_115749624.1">
    <property type="nucleotide sequence ID" value="NZ_PIOD01000009.1"/>
</dbReference>
<protein>
    <submittedName>
        <fullName evidence="1">Uncharacterized protein</fullName>
    </submittedName>
</protein>
<name>A0A3D8PRN6_9BACI</name>